<sequence length="54" mass="6419">MYQAYEIAIKEHMLHVKKDHYPLSKVSQVEVKTMTWKNHLVRMLTLGLNNCSEM</sequence>
<accession>A0ABP9F784</accession>
<reference evidence="2" key="1">
    <citation type="journal article" date="2019" name="Int. J. Syst. Evol. Microbiol.">
        <title>The Global Catalogue of Microorganisms (GCM) 10K type strain sequencing project: providing services to taxonomists for standard genome sequencing and annotation.</title>
        <authorList>
            <consortium name="The Broad Institute Genomics Platform"/>
            <consortium name="The Broad Institute Genome Sequencing Center for Infectious Disease"/>
            <person name="Wu L."/>
            <person name="Ma J."/>
        </authorList>
    </citation>
    <scope>NUCLEOTIDE SEQUENCE [LARGE SCALE GENOMIC DNA]</scope>
    <source>
        <strain evidence="2">JCM 18401</strain>
    </source>
</reference>
<dbReference type="EMBL" id="BAABJZ010000081">
    <property type="protein sequence ID" value="GAA4889843.1"/>
    <property type="molecule type" value="Genomic_DNA"/>
</dbReference>
<dbReference type="Proteomes" id="UP001499988">
    <property type="component" value="Unassembled WGS sequence"/>
</dbReference>
<proteinExistence type="predicted"/>
<gene>
    <name evidence="1" type="ORF">GCM10023333_23880</name>
</gene>
<dbReference type="RefSeq" id="WP_345335626.1">
    <property type="nucleotide sequence ID" value="NZ_BAABJZ010000081.1"/>
</dbReference>
<keyword evidence="2" id="KW-1185">Reference proteome</keyword>
<comment type="caution">
    <text evidence="1">The sequence shown here is derived from an EMBL/GenBank/DDBJ whole genome shotgun (WGS) entry which is preliminary data.</text>
</comment>
<evidence type="ECO:0000313" key="2">
    <source>
        <dbReference type="Proteomes" id="UP001499988"/>
    </source>
</evidence>
<evidence type="ECO:0000313" key="1">
    <source>
        <dbReference type="EMBL" id="GAA4889843.1"/>
    </source>
</evidence>
<protein>
    <submittedName>
        <fullName evidence="1">Uncharacterized protein</fullName>
    </submittedName>
</protein>
<name>A0ABP9F784_9GAMM</name>
<organism evidence="1 2">
    <name type="scientific">Ferrimonas pelagia</name>
    <dbReference type="NCBI Taxonomy" id="1177826"/>
    <lineage>
        <taxon>Bacteria</taxon>
        <taxon>Pseudomonadati</taxon>
        <taxon>Pseudomonadota</taxon>
        <taxon>Gammaproteobacteria</taxon>
        <taxon>Alteromonadales</taxon>
        <taxon>Ferrimonadaceae</taxon>
        <taxon>Ferrimonas</taxon>
    </lineage>
</organism>